<feature type="transmembrane region" description="Helical" evidence="8">
    <location>
        <begin position="12"/>
        <end position="33"/>
    </location>
</feature>
<evidence type="ECO:0000256" key="8">
    <source>
        <dbReference type="SAM" id="Phobius"/>
    </source>
</evidence>
<evidence type="ECO:0000256" key="5">
    <source>
        <dbReference type="ARBA" id="ARBA00023033"/>
    </source>
</evidence>
<evidence type="ECO:0000256" key="1">
    <source>
        <dbReference type="ARBA" id="ARBA00001971"/>
    </source>
</evidence>
<evidence type="ECO:0000256" key="2">
    <source>
        <dbReference type="ARBA" id="ARBA00010617"/>
    </source>
</evidence>
<reference evidence="9" key="1">
    <citation type="journal article" date="2023" name="Mol. Phylogenet. Evol.">
        <title>Genome-scale phylogeny and comparative genomics of the fungal order Sordariales.</title>
        <authorList>
            <person name="Hensen N."/>
            <person name="Bonometti L."/>
            <person name="Westerberg I."/>
            <person name="Brannstrom I.O."/>
            <person name="Guillou S."/>
            <person name="Cros-Aarteil S."/>
            <person name="Calhoun S."/>
            <person name="Haridas S."/>
            <person name="Kuo A."/>
            <person name="Mondo S."/>
            <person name="Pangilinan J."/>
            <person name="Riley R."/>
            <person name="LaButti K."/>
            <person name="Andreopoulos B."/>
            <person name="Lipzen A."/>
            <person name="Chen C."/>
            <person name="Yan M."/>
            <person name="Daum C."/>
            <person name="Ng V."/>
            <person name="Clum A."/>
            <person name="Steindorff A."/>
            <person name="Ohm R.A."/>
            <person name="Martin F."/>
            <person name="Silar P."/>
            <person name="Natvig D.O."/>
            <person name="Lalanne C."/>
            <person name="Gautier V."/>
            <person name="Ament-Velasquez S.L."/>
            <person name="Kruys A."/>
            <person name="Hutchinson M.I."/>
            <person name="Powell A.J."/>
            <person name="Barry K."/>
            <person name="Miller A.N."/>
            <person name="Grigoriev I.V."/>
            <person name="Debuchy R."/>
            <person name="Gladieux P."/>
            <person name="Hiltunen Thoren M."/>
            <person name="Johannesson H."/>
        </authorList>
    </citation>
    <scope>NUCLEOTIDE SEQUENCE</scope>
    <source>
        <strain evidence="9">CBS 333.67</strain>
    </source>
</reference>
<evidence type="ECO:0000313" key="9">
    <source>
        <dbReference type="EMBL" id="KAK3303657.1"/>
    </source>
</evidence>
<evidence type="ECO:0000256" key="6">
    <source>
        <dbReference type="PIRSR" id="PIRSR602403-1"/>
    </source>
</evidence>
<keyword evidence="7" id="KW-0560">Oxidoreductase</keyword>
<feature type="binding site" description="axial binding residue" evidence="6">
    <location>
        <position position="468"/>
    </location>
    <ligand>
        <name>heme</name>
        <dbReference type="ChEBI" id="CHEBI:30413"/>
    </ligand>
    <ligandPart>
        <name>Fe</name>
        <dbReference type="ChEBI" id="CHEBI:18248"/>
    </ligandPart>
</feature>
<gene>
    <name evidence="9" type="ORF">B0T15DRAFT_487003</name>
</gene>
<dbReference type="InterPro" id="IPR053007">
    <property type="entry name" value="CYP450_monoxygenase_sec-met"/>
</dbReference>
<protein>
    <submittedName>
        <fullName evidence="9">Cytochrome P450</fullName>
    </submittedName>
</protein>
<dbReference type="PANTHER" id="PTHR47582:SF1">
    <property type="entry name" value="P450, PUTATIVE (EUROFUNG)-RELATED"/>
    <property type="match status" value="1"/>
</dbReference>
<keyword evidence="8" id="KW-0812">Transmembrane</keyword>
<dbReference type="GO" id="GO:0004497">
    <property type="term" value="F:monooxygenase activity"/>
    <property type="evidence" value="ECO:0007669"/>
    <property type="project" value="UniProtKB-KW"/>
</dbReference>
<dbReference type="AlphaFoldDB" id="A0AAJ0GPC0"/>
<keyword evidence="6 7" id="KW-0349">Heme</keyword>
<dbReference type="Gene3D" id="1.10.630.10">
    <property type="entry name" value="Cytochrome P450"/>
    <property type="match status" value="1"/>
</dbReference>
<dbReference type="InterPro" id="IPR001128">
    <property type="entry name" value="Cyt_P450"/>
</dbReference>
<proteinExistence type="inferred from homology"/>
<dbReference type="GO" id="GO:0020037">
    <property type="term" value="F:heme binding"/>
    <property type="evidence" value="ECO:0007669"/>
    <property type="project" value="InterPro"/>
</dbReference>
<keyword evidence="3 6" id="KW-0479">Metal-binding</keyword>
<dbReference type="InterPro" id="IPR036396">
    <property type="entry name" value="Cyt_P450_sf"/>
</dbReference>
<dbReference type="Pfam" id="PF00067">
    <property type="entry name" value="p450"/>
    <property type="match status" value="1"/>
</dbReference>
<keyword evidence="5 7" id="KW-0503">Monooxygenase</keyword>
<dbReference type="EMBL" id="JAUDZG010000006">
    <property type="protein sequence ID" value="KAK3303657.1"/>
    <property type="molecule type" value="Genomic_DNA"/>
</dbReference>
<dbReference type="PANTHER" id="PTHR47582">
    <property type="entry name" value="P450, PUTATIVE (EUROFUNG)-RELATED"/>
    <property type="match status" value="1"/>
</dbReference>
<name>A0AAJ0GPC0_9PEZI</name>
<evidence type="ECO:0000313" key="10">
    <source>
        <dbReference type="Proteomes" id="UP001273166"/>
    </source>
</evidence>
<evidence type="ECO:0000256" key="4">
    <source>
        <dbReference type="ARBA" id="ARBA00023004"/>
    </source>
</evidence>
<dbReference type="PRINTS" id="PR00465">
    <property type="entry name" value="EP450IV"/>
</dbReference>
<comment type="similarity">
    <text evidence="2 7">Belongs to the cytochrome P450 family.</text>
</comment>
<dbReference type="PROSITE" id="PS00086">
    <property type="entry name" value="CYTOCHROME_P450"/>
    <property type="match status" value="1"/>
</dbReference>
<keyword evidence="10" id="KW-1185">Reference proteome</keyword>
<comment type="caution">
    <text evidence="9">The sequence shown here is derived from an EMBL/GenBank/DDBJ whole genome shotgun (WGS) entry which is preliminary data.</text>
</comment>
<dbReference type="CDD" id="cd11040">
    <property type="entry name" value="CYP7_CYP8-like"/>
    <property type="match status" value="1"/>
</dbReference>
<dbReference type="GO" id="GO:0016705">
    <property type="term" value="F:oxidoreductase activity, acting on paired donors, with incorporation or reduction of molecular oxygen"/>
    <property type="evidence" value="ECO:0007669"/>
    <property type="project" value="InterPro"/>
</dbReference>
<evidence type="ECO:0000256" key="7">
    <source>
        <dbReference type="RuleBase" id="RU000461"/>
    </source>
</evidence>
<organism evidence="9 10">
    <name type="scientific">Chaetomium strumarium</name>
    <dbReference type="NCBI Taxonomy" id="1170767"/>
    <lineage>
        <taxon>Eukaryota</taxon>
        <taxon>Fungi</taxon>
        <taxon>Dikarya</taxon>
        <taxon>Ascomycota</taxon>
        <taxon>Pezizomycotina</taxon>
        <taxon>Sordariomycetes</taxon>
        <taxon>Sordariomycetidae</taxon>
        <taxon>Sordariales</taxon>
        <taxon>Chaetomiaceae</taxon>
        <taxon>Chaetomium</taxon>
    </lineage>
</organism>
<reference evidence="9" key="2">
    <citation type="submission" date="2023-06" db="EMBL/GenBank/DDBJ databases">
        <authorList>
            <consortium name="Lawrence Berkeley National Laboratory"/>
            <person name="Mondo S.J."/>
            <person name="Hensen N."/>
            <person name="Bonometti L."/>
            <person name="Westerberg I."/>
            <person name="Brannstrom I.O."/>
            <person name="Guillou S."/>
            <person name="Cros-Aarteil S."/>
            <person name="Calhoun S."/>
            <person name="Haridas S."/>
            <person name="Kuo A."/>
            <person name="Pangilinan J."/>
            <person name="Riley R."/>
            <person name="Labutti K."/>
            <person name="Andreopoulos B."/>
            <person name="Lipzen A."/>
            <person name="Chen C."/>
            <person name="Yanf M."/>
            <person name="Daum C."/>
            <person name="Ng V."/>
            <person name="Clum A."/>
            <person name="Steindorff A."/>
            <person name="Ohm R."/>
            <person name="Martin F."/>
            <person name="Silar P."/>
            <person name="Natvig D."/>
            <person name="Lalanne C."/>
            <person name="Gautier V."/>
            <person name="Ament-Velasquez S.L."/>
            <person name="Kruys A."/>
            <person name="Hutchinson M.I."/>
            <person name="Powell A.J."/>
            <person name="Barry K."/>
            <person name="Miller A.N."/>
            <person name="Grigoriev I.V."/>
            <person name="Debuchy R."/>
            <person name="Gladieux P."/>
            <person name="Thoren M.H."/>
            <person name="Johannesson H."/>
        </authorList>
    </citation>
    <scope>NUCLEOTIDE SEQUENCE</scope>
    <source>
        <strain evidence="9">CBS 333.67</strain>
    </source>
</reference>
<dbReference type="GeneID" id="87885232"/>
<dbReference type="SUPFAM" id="SSF48264">
    <property type="entry name" value="Cytochrome P450"/>
    <property type="match status" value="1"/>
</dbReference>
<dbReference type="GO" id="GO:0005506">
    <property type="term" value="F:iron ion binding"/>
    <property type="evidence" value="ECO:0007669"/>
    <property type="project" value="InterPro"/>
</dbReference>
<keyword evidence="8" id="KW-1133">Transmembrane helix</keyword>
<dbReference type="InterPro" id="IPR002403">
    <property type="entry name" value="Cyt_P450_E_grp-IV"/>
</dbReference>
<evidence type="ECO:0000256" key="3">
    <source>
        <dbReference type="ARBA" id="ARBA00022723"/>
    </source>
</evidence>
<dbReference type="RefSeq" id="XP_062719437.1">
    <property type="nucleotide sequence ID" value="XM_062866403.1"/>
</dbReference>
<accession>A0AAJ0GPC0</accession>
<dbReference type="Proteomes" id="UP001273166">
    <property type="component" value="Unassembled WGS sequence"/>
</dbReference>
<keyword evidence="8" id="KW-0472">Membrane</keyword>
<keyword evidence="4 6" id="KW-0408">Iron</keyword>
<comment type="cofactor">
    <cofactor evidence="1 6">
        <name>heme</name>
        <dbReference type="ChEBI" id="CHEBI:30413"/>
    </cofactor>
</comment>
<sequence>MAVSGLERMAAAPVTVTVAVAVVVGFLIFYYTLTPSVDPREPPVLKPQIPLVGHIIGMMRHQALYHTMLQQSTGKPIATLPMLTGKVYAIWDPHLIAAGLRNKNLSSNPHVKVVTPIVTQVTKHTADILTGPGGDHLTDRIMLHAIPNSFKGTAIQRLNETALAALASSLSAFGAAGRPETVPNAWLWLRRLITSATGKAVYGPEDPFAKDAAVEEALWDVEDSLLKLSLNLPAPLARAGHRARAVLQKALMPYYAARHDEDAAASDFVRLRAAELRKGGMPDDDIARVEIMLPFAAMANTVPLLFWLVCHIFSRPGLVEQLRREVEAGLVVVAAAKTDDGNGNGEITLRAGTAAVEERCPLLMSVYRETLRWTVHQVSTRTALQDTVLTDRTGRQYLLKAGTVVQMAIGAAHAHGEYWGDDVDEFKPDRFVRKEATADGNGNGEEGPGGAKAMRAAFQPFGGGLHLCPGRHFAFAEMMAVVSTLLLGFEVEPLDGTEWKLPGLATRSVISAVTKPAKNGEGFGMRFRRRPGWENARWVYQL</sequence>
<dbReference type="InterPro" id="IPR017972">
    <property type="entry name" value="Cyt_P450_CS"/>
</dbReference>